<sequence>MCQRGITSRGFMKRGDFVYHRGFMNRAEKILSTAIQTLPATHREGKLAAYKLLCSIGFLSGDEDIIYVIISSCKVDFFHRCWPSSALLLPLFTPACCEIGQKPNFVDEKTIPKVEALTLLSRLVCFPNHFEQLDVLTNNEKHFASVLMDRTSLKRMIMRDLIKASQNDVMLESREIALCGLAIFLCEELKHQRTESPIRPFLLFIVECLQGQSKKRTSVAEGEH</sequence>
<evidence type="ECO:0000313" key="2">
    <source>
        <dbReference type="Proteomes" id="UP000676336"/>
    </source>
</evidence>
<proteinExistence type="predicted"/>
<accession>A0A8S2P1Y7</accession>
<dbReference type="EMBL" id="CAJOBI010005360">
    <property type="protein sequence ID" value="CAF4029688.1"/>
    <property type="molecule type" value="Genomic_DNA"/>
</dbReference>
<dbReference type="Proteomes" id="UP000676336">
    <property type="component" value="Unassembled WGS sequence"/>
</dbReference>
<comment type="caution">
    <text evidence="1">The sequence shown here is derived from an EMBL/GenBank/DDBJ whole genome shotgun (WGS) entry which is preliminary data.</text>
</comment>
<reference evidence="1" key="1">
    <citation type="submission" date="2021-02" db="EMBL/GenBank/DDBJ databases">
        <authorList>
            <person name="Nowell W R."/>
        </authorList>
    </citation>
    <scope>NUCLEOTIDE SEQUENCE</scope>
</reference>
<gene>
    <name evidence="1" type="ORF">SMN809_LOCUS13516</name>
</gene>
<feature type="non-terminal residue" evidence="1">
    <location>
        <position position="1"/>
    </location>
</feature>
<evidence type="ECO:0000313" key="1">
    <source>
        <dbReference type="EMBL" id="CAF4029688.1"/>
    </source>
</evidence>
<dbReference type="AlphaFoldDB" id="A0A8S2P1Y7"/>
<organism evidence="1 2">
    <name type="scientific">Rotaria magnacalcarata</name>
    <dbReference type="NCBI Taxonomy" id="392030"/>
    <lineage>
        <taxon>Eukaryota</taxon>
        <taxon>Metazoa</taxon>
        <taxon>Spiralia</taxon>
        <taxon>Gnathifera</taxon>
        <taxon>Rotifera</taxon>
        <taxon>Eurotatoria</taxon>
        <taxon>Bdelloidea</taxon>
        <taxon>Philodinida</taxon>
        <taxon>Philodinidae</taxon>
        <taxon>Rotaria</taxon>
    </lineage>
</organism>
<name>A0A8S2P1Y7_9BILA</name>
<protein>
    <submittedName>
        <fullName evidence="1">Uncharacterized protein</fullName>
    </submittedName>
</protein>